<dbReference type="InterPro" id="IPR036412">
    <property type="entry name" value="HAD-like_sf"/>
</dbReference>
<dbReference type="NCBIfam" id="TIGR01484">
    <property type="entry name" value="HAD-SF-IIB"/>
    <property type="match status" value="1"/>
</dbReference>
<dbReference type="Pfam" id="PF02358">
    <property type="entry name" value="Trehalose_PPase"/>
    <property type="match status" value="1"/>
</dbReference>
<evidence type="ECO:0000256" key="6">
    <source>
        <dbReference type="ARBA" id="ARBA00022679"/>
    </source>
</evidence>
<comment type="similarity">
    <text evidence="3">Belongs to the glycosyltransferase 20 family.</text>
</comment>
<organism evidence="9 10">
    <name type="scientific">Adhaeribacter terreus</name>
    <dbReference type="NCBI Taxonomy" id="529703"/>
    <lineage>
        <taxon>Bacteria</taxon>
        <taxon>Pseudomonadati</taxon>
        <taxon>Bacteroidota</taxon>
        <taxon>Cytophagia</taxon>
        <taxon>Cytophagales</taxon>
        <taxon>Hymenobacteraceae</taxon>
        <taxon>Adhaeribacter</taxon>
    </lineage>
</organism>
<protein>
    <recommendedName>
        <fullName evidence="8">Alpha,alpha-trehalose-phosphate synthase</fullName>
        <ecNumber evidence="8">2.4.1.15</ecNumber>
    </recommendedName>
</protein>
<evidence type="ECO:0000256" key="7">
    <source>
        <dbReference type="ARBA" id="ARBA00048039"/>
    </source>
</evidence>
<accession>A0ABW0E759</accession>
<dbReference type="NCBIfam" id="NF011071">
    <property type="entry name" value="PRK14501.1"/>
    <property type="match status" value="1"/>
</dbReference>
<dbReference type="InterPro" id="IPR023214">
    <property type="entry name" value="HAD_sf"/>
</dbReference>
<keyword evidence="10" id="KW-1185">Reference proteome</keyword>
<dbReference type="SUPFAM" id="SSF56784">
    <property type="entry name" value="HAD-like"/>
    <property type="match status" value="1"/>
</dbReference>
<dbReference type="SUPFAM" id="SSF53756">
    <property type="entry name" value="UDP-Glycosyltransferase/glycogen phosphorylase"/>
    <property type="match status" value="1"/>
</dbReference>
<evidence type="ECO:0000256" key="3">
    <source>
        <dbReference type="ARBA" id="ARBA00008799"/>
    </source>
</evidence>
<sequence length="736" mass="85261">MSRTIIVSNRLPVTVLKKHQHIEYKTSEGGLATGLGSVYKQGSNRWIGWPGIYLEEESDQLQVAADLQADHMHPVFLSKTEIKEFYEGFSNETLWPTFHYFLQYAIYDQKMWETYRRVNQKFCNEVMKIAKPGDTIWIHDYQLLLLPQMLRENLPDSSIGFFQHIPFPSYEVFRLLPWREELLNGMLGADLLGFHTYDDARHFLSSVSRIVGYNNQQGLIDTGKRTVMVDAFPMGIDYDKYAEVAESEETLKREQTYRKAIHDQKIILSIDRLDYSKGIPQRLEAFELFLQQHPEFNEKVSLLMIVVPSRDQVGKYKELKEEVDELVGRINGTYGNMNWRPINYFYRSFPLESLSAFYRMADVGLVTPMRDGMNLVAKEYIASKTDQKGVLILSEMAGASRELSDAILINPNDQNQLVNALYKALTMPEEEQQFHMEQMQELVKRYNINHWVNLFMDRLSYIKIKQLSMSTAALDTHEAEVLQNEYASAENRLIFLDYDGTLVGFQDAPQKARPDQELISLLQKITADHKNRVVIISGRDRKTLQDWLGKLDVDIIAEHGVWLKEGGEDWQMIRNLSSDWKKDIRPIMELHVSRTPGSFIEEKDYSLVWHYRKVEKGLGELRARELNSHLSYLASNINLQVMEGNMVLEIKNTEVNKGAAATRWLEKYPADFVMAIGDDRTDEDTFRAMPDNAFTIKVGNTRSSARYYLDSVKDVRMLIQEILTERKAKSGLRISA</sequence>
<evidence type="ECO:0000256" key="4">
    <source>
        <dbReference type="ARBA" id="ARBA00011881"/>
    </source>
</evidence>
<reference evidence="10" key="1">
    <citation type="journal article" date="2019" name="Int. J. Syst. Evol. Microbiol.">
        <title>The Global Catalogue of Microorganisms (GCM) 10K type strain sequencing project: providing services to taxonomists for standard genome sequencing and annotation.</title>
        <authorList>
            <consortium name="The Broad Institute Genomics Platform"/>
            <consortium name="The Broad Institute Genome Sequencing Center for Infectious Disease"/>
            <person name="Wu L."/>
            <person name="Ma J."/>
        </authorList>
    </citation>
    <scope>NUCLEOTIDE SEQUENCE [LARGE SCALE GENOMIC DNA]</scope>
    <source>
        <strain evidence="10">KACC 12602</strain>
    </source>
</reference>
<dbReference type="InterPro" id="IPR006379">
    <property type="entry name" value="HAD-SF_hydro_IIB"/>
</dbReference>
<dbReference type="Gene3D" id="3.40.50.1000">
    <property type="entry name" value="HAD superfamily/HAD-like"/>
    <property type="match status" value="1"/>
</dbReference>
<dbReference type="NCBIfam" id="TIGR02400">
    <property type="entry name" value="trehalose_OtsA"/>
    <property type="match status" value="1"/>
</dbReference>
<comment type="subunit">
    <text evidence="4">Homotetramer.</text>
</comment>
<dbReference type="EMBL" id="JBHSKT010000003">
    <property type="protein sequence ID" value="MFC5270207.1"/>
    <property type="molecule type" value="Genomic_DNA"/>
</dbReference>
<evidence type="ECO:0000313" key="10">
    <source>
        <dbReference type="Proteomes" id="UP001596161"/>
    </source>
</evidence>
<dbReference type="PANTHER" id="PTHR10788:SF106">
    <property type="entry name" value="BCDNA.GH08860"/>
    <property type="match status" value="1"/>
</dbReference>
<comment type="catalytic activity">
    <reaction evidence="7">
        <text>D-glucose 6-phosphate + UDP-alpha-D-glucose = alpha,alpha-trehalose 6-phosphate + UDP + H(+)</text>
        <dbReference type="Rhea" id="RHEA:18889"/>
        <dbReference type="ChEBI" id="CHEBI:15378"/>
        <dbReference type="ChEBI" id="CHEBI:58223"/>
        <dbReference type="ChEBI" id="CHEBI:58429"/>
        <dbReference type="ChEBI" id="CHEBI:58885"/>
        <dbReference type="ChEBI" id="CHEBI:61548"/>
        <dbReference type="EC" id="2.4.1.15"/>
    </reaction>
</comment>
<keyword evidence="5" id="KW-0328">Glycosyltransferase</keyword>
<keyword evidence="6" id="KW-0808">Transferase</keyword>
<dbReference type="CDD" id="cd01627">
    <property type="entry name" value="HAD_TPP"/>
    <property type="match status" value="1"/>
</dbReference>
<comment type="pathway">
    <text evidence="1">Glycan biosynthesis; trehalose biosynthesis.</text>
</comment>
<name>A0ABW0E759_9BACT</name>
<comment type="similarity">
    <text evidence="2">In the C-terminal section; belongs to the trehalose phosphatase family.</text>
</comment>
<evidence type="ECO:0000256" key="2">
    <source>
        <dbReference type="ARBA" id="ARBA00006330"/>
    </source>
</evidence>
<dbReference type="EC" id="2.4.1.15" evidence="8"/>
<dbReference type="InterPro" id="IPR012766">
    <property type="entry name" value="Trehalose_OtsA"/>
</dbReference>
<dbReference type="RefSeq" id="WP_378016579.1">
    <property type="nucleotide sequence ID" value="NZ_JBHSKT010000003.1"/>
</dbReference>
<dbReference type="CDD" id="cd03788">
    <property type="entry name" value="GT20_TPS"/>
    <property type="match status" value="1"/>
</dbReference>
<dbReference type="PANTHER" id="PTHR10788">
    <property type="entry name" value="TREHALOSE-6-PHOSPHATE SYNTHASE"/>
    <property type="match status" value="1"/>
</dbReference>
<evidence type="ECO:0000256" key="5">
    <source>
        <dbReference type="ARBA" id="ARBA00022676"/>
    </source>
</evidence>
<evidence type="ECO:0000256" key="1">
    <source>
        <dbReference type="ARBA" id="ARBA00005199"/>
    </source>
</evidence>
<dbReference type="InterPro" id="IPR001830">
    <property type="entry name" value="Glyco_trans_20"/>
</dbReference>
<dbReference type="Gene3D" id="3.40.50.2000">
    <property type="entry name" value="Glycogen Phosphorylase B"/>
    <property type="match status" value="2"/>
</dbReference>
<comment type="caution">
    <text evidence="9">The sequence shown here is derived from an EMBL/GenBank/DDBJ whole genome shotgun (WGS) entry which is preliminary data.</text>
</comment>
<evidence type="ECO:0000313" key="9">
    <source>
        <dbReference type="EMBL" id="MFC5270207.1"/>
    </source>
</evidence>
<dbReference type="NCBIfam" id="TIGR00685">
    <property type="entry name" value="T6PP"/>
    <property type="match status" value="1"/>
</dbReference>
<dbReference type="InterPro" id="IPR003337">
    <property type="entry name" value="Trehalose_PPase"/>
</dbReference>
<proteinExistence type="inferred from homology"/>
<dbReference type="Pfam" id="PF00982">
    <property type="entry name" value="Glyco_transf_20"/>
    <property type="match status" value="1"/>
</dbReference>
<dbReference type="Gene3D" id="3.30.70.1020">
    <property type="entry name" value="Trehalose-6-phosphate phosphatase related protein, domain 2"/>
    <property type="match status" value="1"/>
</dbReference>
<evidence type="ECO:0000256" key="8">
    <source>
        <dbReference type="NCBIfam" id="TIGR02400"/>
    </source>
</evidence>
<gene>
    <name evidence="9" type="ORF">ACFPIB_06270</name>
</gene>
<dbReference type="Proteomes" id="UP001596161">
    <property type="component" value="Unassembled WGS sequence"/>
</dbReference>